<evidence type="ECO:0000313" key="6">
    <source>
        <dbReference type="EMBL" id="CCH26636.1"/>
    </source>
</evidence>
<dbReference type="PROSITE" id="PS51257">
    <property type="entry name" value="PROKAR_LIPOPROTEIN"/>
    <property type="match status" value="1"/>
</dbReference>
<evidence type="ECO:0000256" key="1">
    <source>
        <dbReference type="ARBA" id="ARBA00022801"/>
    </source>
</evidence>
<keyword evidence="2" id="KW-0326">Glycosidase</keyword>
<dbReference type="InterPro" id="IPR008264">
    <property type="entry name" value="Beta_glucanase"/>
</dbReference>
<evidence type="ECO:0000256" key="3">
    <source>
        <dbReference type="PIRSR" id="PIRSR005604-1"/>
    </source>
</evidence>
<accession>N0DX41</accession>
<dbReference type="AlphaFoldDB" id="N0DX41"/>
<sequence length="280" mass="31916">MKGSLFLCLVLVFISCLKKDVVSQKYLNFDKNYVVTSSQDHVLRLNGGTEAQLTLDQAGGGAFQSLLKYGSGYFEMQIKLPSNHSPGVVTTFYVRSHFLTCDNVHDEIDFEFLGTDGPSYILQTNVFADDVGGREERLHLWFDPTLAFHDYGILWNSHQIVFFVDQVPIRVFKNLTSIGGRYPSQGMLVQGSIWNGEGWASNGRKVDWSQAPFQANYKSFGILGCQIGNQCDSQTLPWNNQDKWELNPKQQSDYENVKRKYVYDTYCLSPRGKNYRECHP</sequence>
<feature type="chain" id="PRO_5004106318" evidence="4">
    <location>
        <begin position="24"/>
        <end position="280"/>
    </location>
</feature>
<reference evidence="6" key="1">
    <citation type="submission" date="2012-04" db="EMBL/GenBank/DDBJ databases">
        <title>Developmental expression of the cucumber Cs-XTH1 and Cs-XTH3 genes, encoding xyloglucan endotransglucosylase/hydrolases, can be influenced by mechanical stimuli.</title>
        <authorList>
            <person name="Malinowski R."/>
            <person name="Fry S."/>
            <person name="Zuzga S."/>
            <person name="Wisniewska A."/>
            <person name="Godlewski M."/>
            <person name="Noyszewski A."/>
            <person name="Malepszy S."/>
            <person name="Filipecki M."/>
        </authorList>
    </citation>
    <scope>NUCLEOTIDE SEQUENCE</scope>
</reference>
<keyword evidence="4" id="KW-0732">Signal</keyword>
<dbReference type="GO" id="GO:0016762">
    <property type="term" value="F:xyloglucan:xyloglucosyl transferase activity"/>
    <property type="evidence" value="ECO:0007669"/>
    <property type="project" value="InterPro"/>
</dbReference>
<keyword evidence="1 6" id="KW-0378">Hydrolase</keyword>
<evidence type="ECO:0000256" key="2">
    <source>
        <dbReference type="ARBA" id="ARBA00023295"/>
    </source>
</evidence>
<evidence type="ECO:0000259" key="5">
    <source>
        <dbReference type="PROSITE" id="PS51762"/>
    </source>
</evidence>
<dbReference type="Gene3D" id="2.60.120.200">
    <property type="match status" value="1"/>
</dbReference>
<dbReference type="InterPro" id="IPR044791">
    <property type="entry name" value="Beta-glucanase/XTH"/>
</dbReference>
<feature type="active site" description="Nucleophile" evidence="3">
    <location>
        <position position="107"/>
    </location>
</feature>
<feature type="active site" description="Proton donor" evidence="3">
    <location>
        <position position="111"/>
    </location>
</feature>
<dbReference type="InterPro" id="IPR016455">
    <property type="entry name" value="XTH"/>
</dbReference>
<dbReference type="EMBL" id="HE803076">
    <property type="protein sequence ID" value="CCH26636.1"/>
    <property type="molecule type" value="Genomic_DNA"/>
</dbReference>
<dbReference type="SUPFAM" id="SSF49899">
    <property type="entry name" value="Concanavalin A-like lectins/glucanases"/>
    <property type="match status" value="1"/>
</dbReference>
<dbReference type="InterPro" id="IPR013320">
    <property type="entry name" value="ConA-like_dom_sf"/>
</dbReference>
<name>N0DX41_CUCSA</name>
<organism evidence="6">
    <name type="scientific">Cucumis sativus</name>
    <name type="common">Cucumber</name>
    <dbReference type="NCBI Taxonomy" id="3659"/>
    <lineage>
        <taxon>Eukaryota</taxon>
        <taxon>Viridiplantae</taxon>
        <taxon>Streptophyta</taxon>
        <taxon>Embryophyta</taxon>
        <taxon>Tracheophyta</taxon>
        <taxon>Spermatophyta</taxon>
        <taxon>Magnoliopsida</taxon>
        <taxon>eudicotyledons</taxon>
        <taxon>Gunneridae</taxon>
        <taxon>Pentapetalae</taxon>
        <taxon>rosids</taxon>
        <taxon>fabids</taxon>
        <taxon>Cucurbitales</taxon>
        <taxon>Cucurbitaceae</taxon>
        <taxon>Benincaseae</taxon>
        <taxon>Cucumis</taxon>
    </lineage>
</organism>
<dbReference type="InterPro" id="IPR000757">
    <property type="entry name" value="Beta-glucanase-like"/>
</dbReference>
<feature type="domain" description="GH16" evidence="5">
    <location>
        <begin position="19"/>
        <end position="217"/>
    </location>
</feature>
<dbReference type="GO" id="GO:0010411">
    <property type="term" value="P:xyloglucan metabolic process"/>
    <property type="evidence" value="ECO:0007669"/>
    <property type="project" value="InterPro"/>
</dbReference>
<dbReference type="Pfam" id="PF00722">
    <property type="entry name" value="Glyco_hydro_16"/>
    <property type="match status" value="1"/>
</dbReference>
<dbReference type="PIRSF" id="PIRSF005604">
    <property type="entry name" value="XET"/>
    <property type="match status" value="1"/>
</dbReference>
<proteinExistence type="predicted"/>
<dbReference type="GO" id="GO:0042546">
    <property type="term" value="P:cell wall biogenesis"/>
    <property type="evidence" value="ECO:0007669"/>
    <property type="project" value="InterPro"/>
</dbReference>
<dbReference type="PANTHER" id="PTHR31062">
    <property type="entry name" value="XYLOGLUCAN ENDOTRANSGLUCOSYLASE/HYDROLASE PROTEIN 8-RELATED"/>
    <property type="match status" value="1"/>
</dbReference>
<dbReference type="GO" id="GO:0004553">
    <property type="term" value="F:hydrolase activity, hydrolyzing O-glycosyl compounds"/>
    <property type="evidence" value="ECO:0007669"/>
    <property type="project" value="InterPro"/>
</dbReference>
<gene>
    <name evidence="6" type="primary">xth26</name>
</gene>
<dbReference type="PRINTS" id="PR00737">
    <property type="entry name" value="GLHYDRLASE16"/>
</dbReference>
<dbReference type="PROSITE" id="PS51762">
    <property type="entry name" value="GH16_2"/>
    <property type="match status" value="1"/>
</dbReference>
<protein>
    <submittedName>
        <fullName evidence="6">Putative xyloglucan endotransglucosylase/hydrolase</fullName>
    </submittedName>
</protein>
<evidence type="ECO:0000256" key="4">
    <source>
        <dbReference type="SAM" id="SignalP"/>
    </source>
</evidence>
<feature type="signal peptide" evidence="4">
    <location>
        <begin position="1"/>
        <end position="23"/>
    </location>
</feature>